<gene>
    <name evidence="1" type="ORF">GE061_012572</name>
</gene>
<evidence type="ECO:0000313" key="2">
    <source>
        <dbReference type="Proteomes" id="UP000466442"/>
    </source>
</evidence>
<proteinExistence type="predicted"/>
<sequence length="51" mass="6104">PINYVGLTALITRQFRGRITRFFLNLHTIMIQISWHINGQLIGFYRRSRLT</sequence>
<keyword evidence="2" id="KW-1185">Reference proteome</keyword>
<feature type="non-terminal residue" evidence="1">
    <location>
        <position position="1"/>
    </location>
</feature>
<dbReference type="EMBL" id="WIXP02000004">
    <property type="protein sequence ID" value="KAF6212054.1"/>
    <property type="molecule type" value="Genomic_DNA"/>
</dbReference>
<comment type="caution">
    <text evidence="1">The sequence shown here is derived from an EMBL/GenBank/DDBJ whole genome shotgun (WGS) entry which is preliminary data.</text>
</comment>
<accession>A0A8S9XTX3</accession>
<reference evidence="1" key="1">
    <citation type="journal article" date="2021" name="Mol. Ecol. Resour.">
        <title>Apolygus lucorum genome provides insights into omnivorousness and mesophyll feeding.</title>
        <authorList>
            <person name="Liu Y."/>
            <person name="Liu H."/>
            <person name="Wang H."/>
            <person name="Huang T."/>
            <person name="Liu B."/>
            <person name="Yang B."/>
            <person name="Yin L."/>
            <person name="Li B."/>
            <person name="Zhang Y."/>
            <person name="Zhang S."/>
            <person name="Jiang F."/>
            <person name="Zhang X."/>
            <person name="Ren Y."/>
            <person name="Wang B."/>
            <person name="Wang S."/>
            <person name="Lu Y."/>
            <person name="Wu K."/>
            <person name="Fan W."/>
            <person name="Wang G."/>
        </authorList>
    </citation>
    <scope>NUCLEOTIDE SEQUENCE</scope>
    <source>
        <strain evidence="1">12Hb</strain>
    </source>
</reference>
<dbReference type="Proteomes" id="UP000466442">
    <property type="component" value="Unassembled WGS sequence"/>
</dbReference>
<organism evidence="1 2">
    <name type="scientific">Apolygus lucorum</name>
    <name type="common">Small green plant bug</name>
    <name type="synonym">Lygocoris lucorum</name>
    <dbReference type="NCBI Taxonomy" id="248454"/>
    <lineage>
        <taxon>Eukaryota</taxon>
        <taxon>Metazoa</taxon>
        <taxon>Ecdysozoa</taxon>
        <taxon>Arthropoda</taxon>
        <taxon>Hexapoda</taxon>
        <taxon>Insecta</taxon>
        <taxon>Pterygota</taxon>
        <taxon>Neoptera</taxon>
        <taxon>Paraneoptera</taxon>
        <taxon>Hemiptera</taxon>
        <taxon>Heteroptera</taxon>
        <taxon>Panheteroptera</taxon>
        <taxon>Cimicomorpha</taxon>
        <taxon>Miridae</taxon>
        <taxon>Mirini</taxon>
        <taxon>Apolygus</taxon>
    </lineage>
</organism>
<name>A0A8S9XTX3_APOLU</name>
<evidence type="ECO:0000313" key="1">
    <source>
        <dbReference type="EMBL" id="KAF6212054.1"/>
    </source>
</evidence>
<dbReference type="AlphaFoldDB" id="A0A8S9XTX3"/>
<protein>
    <submittedName>
        <fullName evidence="1">Uncharacterized protein</fullName>
    </submittedName>
</protein>